<dbReference type="Proteomes" id="UP000265520">
    <property type="component" value="Unassembled WGS sequence"/>
</dbReference>
<feature type="non-terminal residue" evidence="2">
    <location>
        <position position="63"/>
    </location>
</feature>
<dbReference type="EMBL" id="LXQA010562597">
    <property type="protein sequence ID" value="MCI59387.1"/>
    <property type="molecule type" value="Genomic_DNA"/>
</dbReference>
<reference evidence="2 3" key="1">
    <citation type="journal article" date="2018" name="Front. Plant Sci.">
        <title>Red Clover (Trifolium pratense) and Zigzag Clover (T. medium) - A Picture of Genomic Similarities and Differences.</title>
        <authorList>
            <person name="Dluhosova J."/>
            <person name="Istvanek J."/>
            <person name="Nedelnik J."/>
            <person name="Repkova J."/>
        </authorList>
    </citation>
    <scope>NUCLEOTIDE SEQUENCE [LARGE SCALE GENOMIC DNA]</scope>
    <source>
        <strain evidence="3">cv. 10/8</strain>
        <tissue evidence="2">Leaf</tissue>
    </source>
</reference>
<sequence length="63" mass="6634">NHLALCPFQVTTRKRATSTDARATSKKPNPGAPVVTVTLSGDEMDTTSKPVAEQPKSKLVPAS</sequence>
<comment type="caution">
    <text evidence="2">The sequence shown here is derived from an EMBL/GenBank/DDBJ whole genome shotgun (WGS) entry which is preliminary data.</text>
</comment>
<evidence type="ECO:0000313" key="3">
    <source>
        <dbReference type="Proteomes" id="UP000265520"/>
    </source>
</evidence>
<keyword evidence="3" id="KW-1185">Reference proteome</keyword>
<accession>A0A392TG46</accession>
<proteinExistence type="predicted"/>
<dbReference type="AlphaFoldDB" id="A0A392TG46"/>
<feature type="non-terminal residue" evidence="2">
    <location>
        <position position="1"/>
    </location>
</feature>
<evidence type="ECO:0000313" key="2">
    <source>
        <dbReference type="EMBL" id="MCI59387.1"/>
    </source>
</evidence>
<protein>
    <submittedName>
        <fullName evidence="2">Uncharacterized protein</fullName>
    </submittedName>
</protein>
<organism evidence="2 3">
    <name type="scientific">Trifolium medium</name>
    <dbReference type="NCBI Taxonomy" id="97028"/>
    <lineage>
        <taxon>Eukaryota</taxon>
        <taxon>Viridiplantae</taxon>
        <taxon>Streptophyta</taxon>
        <taxon>Embryophyta</taxon>
        <taxon>Tracheophyta</taxon>
        <taxon>Spermatophyta</taxon>
        <taxon>Magnoliopsida</taxon>
        <taxon>eudicotyledons</taxon>
        <taxon>Gunneridae</taxon>
        <taxon>Pentapetalae</taxon>
        <taxon>rosids</taxon>
        <taxon>fabids</taxon>
        <taxon>Fabales</taxon>
        <taxon>Fabaceae</taxon>
        <taxon>Papilionoideae</taxon>
        <taxon>50 kb inversion clade</taxon>
        <taxon>NPAAA clade</taxon>
        <taxon>Hologalegina</taxon>
        <taxon>IRL clade</taxon>
        <taxon>Trifolieae</taxon>
        <taxon>Trifolium</taxon>
    </lineage>
</organism>
<feature type="region of interest" description="Disordered" evidence="1">
    <location>
        <begin position="13"/>
        <end position="63"/>
    </location>
</feature>
<name>A0A392TG46_9FABA</name>
<evidence type="ECO:0000256" key="1">
    <source>
        <dbReference type="SAM" id="MobiDB-lite"/>
    </source>
</evidence>